<evidence type="ECO:0000313" key="8">
    <source>
        <dbReference type="EMBL" id="RZB40323.1"/>
    </source>
</evidence>
<evidence type="ECO:0000256" key="4">
    <source>
        <dbReference type="ARBA" id="ARBA00023157"/>
    </source>
</evidence>
<dbReference type="EMBL" id="QDEB01120074">
    <property type="protein sequence ID" value="RZB40323.1"/>
    <property type="molecule type" value="Genomic_DNA"/>
</dbReference>
<feature type="non-terminal residue" evidence="8">
    <location>
        <position position="1"/>
    </location>
</feature>
<dbReference type="STRING" id="1661398.A0A482VAT0"/>
<keyword evidence="2" id="KW-0719">Serine esterase</keyword>
<proteinExistence type="inferred from homology"/>
<evidence type="ECO:0000256" key="1">
    <source>
        <dbReference type="ARBA" id="ARBA00005964"/>
    </source>
</evidence>
<keyword evidence="4" id="KW-1015">Disulfide bond</keyword>
<evidence type="ECO:0000256" key="5">
    <source>
        <dbReference type="ARBA" id="ARBA00023180"/>
    </source>
</evidence>
<protein>
    <recommendedName>
        <fullName evidence="6">Carboxylic ester hydrolase</fullName>
        <ecNumber evidence="6">3.1.1.-</ecNumber>
    </recommendedName>
</protein>
<sequence length="275" mass="30056">DCLYINVFTPQVGVFSYIPHDSILRLFQLPSEDNNVSLSVMFFIHGGAFKDGTSMDSASDLIIENDIILVTINYRLGPLGFLSTQDEIVPGNNGLKDQLLALQWAHNNINLFGGDPEKVTIFGQSAGSASCAYHLLNQQSQGLFRGAILQSGSSLSPWAYQRNAREVAFATAALINDTFSTNNDSAELLNFLRTVDANVLTAAAQKMQPSPEYTEVYQGLFWAPVIEVKNPDAFITKKMYGLLQANNIVAVPLLIGMTSEESLGLRDITSKIVDV</sequence>
<dbReference type="PROSITE" id="PS00122">
    <property type="entry name" value="CARBOXYLESTERASE_B_1"/>
    <property type="match status" value="1"/>
</dbReference>
<dbReference type="Proteomes" id="UP000292052">
    <property type="component" value="Unassembled WGS sequence"/>
</dbReference>
<name>A0A482VAT0_ASBVE</name>
<dbReference type="PANTHER" id="PTHR43142">
    <property type="entry name" value="CARBOXYLIC ESTER HYDROLASE"/>
    <property type="match status" value="1"/>
</dbReference>
<dbReference type="OrthoDB" id="6846267at2759"/>
<accession>A0A482VAT0</accession>
<comment type="caution">
    <text evidence="8">The sequence shown here is derived from an EMBL/GenBank/DDBJ whole genome shotgun (WGS) entry which is preliminary data.</text>
</comment>
<dbReference type="Pfam" id="PF00135">
    <property type="entry name" value="COesterase"/>
    <property type="match status" value="1"/>
</dbReference>
<gene>
    <name evidence="8" type="ORF">BDFB_014459</name>
</gene>
<dbReference type="SUPFAM" id="SSF53474">
    <property type="entry name" value="alpha/beta-Hydrolases"/>
    <property type="match status" value="1"/>
</dbReference>
<evidence type="ECO:0000256" key="3">
    <source>
        <dbReference type="ARBA" id="ARBA00022801"/>
    </source>
</evidence>
<comment type="similarity">
    <text evidence="1 6">Belongs to the type-B carboxylesterase/lipase family.</text>
</comment>
<dbReference type="InterPro" id="IPR029058">
    <property type="entry name" value="AB_hydrolase_fold"/>
</dbReference>
<dbReference type="AlphaFoldDB" id="A0A482VAT0"/>
<dbReference type="PANTHER" id="PTHR43142:SF1">
    <property type="entry name" value="CARBOXYLIC ESTER HYDROLASE"/>
    <property type="match status" value="1"/>
</dbReference>
<keyword evidence="9" id="KW-1185">Reference proteome</keyword>
<dbReference type="InterPro" id="IPR019826">
    <property type="entry name" value="Carboxylesterase_B_AS"/>
</dbReference>
<feature type="domain" description="Carboxylesterase type B" evidence="7">
    <location>
        <begin position="1"/>
        <end position="266"/>
    </location>
</feature>
<reference evidence="8 9" key="1">
    <citation type="submission" date="2017-03" db="EMBL/GenBank/DDBJ databases">
        <title>Genome of the blue death feigning beetle - Asbolus verrucosus.</title>
        <authorList>
            <person name="Rider S.D."/>
        </authorList>
    </citation>
    <scope>NUCLEOTIDE SEQUENCE [LARGE SCALE GENOMIC DNA]</scope>
    <source>
        <strain evidence="8">Butters</strain>
        <tissue evidence="8">Head and leg muscle</tissue>
    </source>
</reference>
<evidence type="ECO:0000256" key="2">
    <source>
        <dbReference type="ARBA" id="ARBA00022487"/>
    </source>
</evidence>
<evidence type="ECO:0000256" key="6">
    <source>
        <dbReference type="RuleBase" id="RU361235"/>
    </source>
</evidence>
<dbReference type="Gene3D" id="3.40.50.1820">
    <property type="entry name" value="alpha/beta hydrolase"/>
    <property type="match status" value="1"/>
</dbReference>
<dbReference type="GO" id="GO:0052689">
    <property type="term" value="F:carboxylic ester hydrolase activity"/>
    <property type="evidence" value="ECO:0007669"/>
    <property type="project" value="UniProtKB-KW"/>
</dbReference>
<keyword evidence="5" id="KW-0325">Glycoprotein</keyword>
<evidence type="ECO:0000313" key="9">
    <source>
        <dbReference type="Proteomes" id="UP000292052"/>
    </source>
</evidence>
<evidence type="ECO:0000259" key="7">
    <source>
        <dbReference type="Pfam" id="PF00135"/>
    </source>
</evidence>
<dbReference type="InterPro" id="IPR002018">
    <property type="entry name" value="CarbesteraseB"/>
</dbReference>
<keyword evidence="3 6" id="KW-0378">Hydrolase</keyword>
<feature type="non-terminal residue" evidence="8">
    <location>
        <position position="275"/>
    </location>
</feature>
<dbReference type="EC" id="3.1.1.-" evidence="6"/>
<organism evidence="8 9">
    <name type="scientific">Asbolus verrucosus</name>
    <name type="common">Desert ironclad beetle</name>
    <dbReference type="NCBI Taxonomy" id="1661398"/>
    <lineage>
        <taxon>Eukaryota</taxon>
        <taxon>Metazoa</taxon>
        <taxon>Ecdysozoa</taxon>
        <taxon>Arthropoda</taxon>
        <taxon>Hexapoda</taxon>
        <taxon>Insecta</taxon>
        <taxon>Pterygota</taxon>
        <taxon>Neoptera</taxon>
        <taxon>Endopterygota</taxon>
        <taxon>Coleoptera</taxon>
        <taxon>Polyphaga</taxon>
        <taxon>Cucujiformia</taxon>
        <taxon>Tenebrionidae</taxon>
        <taxon>Pimeliinae</taxon>
        <taxon>Asbolus</taxon>
    </lineage>
</organism>